<dbReference type="InterPro" id="IPR050109">
    <property type="entry name" value="HTH-type_TetR-like_transc_reg"/>
</dbReference>
<evidence type="ECO:0000313" key="7">
    <source>
        <dbReference type="Proteomes" id="UP000317982"/>
    </source>
</evidence>
<dbReference type="Gene3D" id="1.10.10.60">
    <property type="entry name" value="Homeodomain-like"/>
    <property type="match status" value="1"/>
</dbReference>
<dbReference type="GO" id="GO:0000976">
    <property type="term" value="F:transcription cis-regulatory region binding"/>
    <property type="evidence" value="ECO:0007669"/>
    <property type="project" value="TreeGrafter"/>
</dbReference>
<dbReference type="EMBL" id="VIRS01000012">
    <property type="protein sequence ID" value="TQS43562.1"/>
    <property type="molecule type" value="Genomic_DNA"/>
</dbReference>
<comment type="caution">
    <text evidence="6">The sequence shown here is derived from an EMBL/GenBank/DDBJ whole genome shotgun (WGS) entry which is preliminary data.</text>
</comment>
<evidence type="ECO:0000259" key="5">
    <source>
        <dbReference type="PROSITE" id="PS50977"/>
    </source>
</evidence>
<dbReference type="Proteomes" id="UP000317982">
    <property type="component" value="Unassembled WGS sequence"/>
</dbReference>
<gene>
    <name evidence="6" type="ORF">FL583_18150</name>
</gene>
<evidence type="ECO:0000256" key="3">
    <source>
        <dbReference type="ARBA" id="ARBA00023163"/>
    </source>
</evidence>
<evidence type="ECO:0000256" key="4">
    <source>
        <dbReference type="PROSITE-ProRule" id="PRU00335"/>
    </source>
</evidence>
<keyword evidence="3" id="KW-0804">Transcription</keyword>
<evidence type="ECO:0000313" key="6">
    <source>
        <dbReference type="EMBL" id="TQS43562.1"/>
    </source>
</evidence>
<dbReference type="InParanoid" id="A0A545AQF7"/>
<organism evidence="6 7">
    <name type="scientific">Cryptosporangium phraense</name>
    <dbReference type="NCBI Taxonomy" id="2593070"/>
    <lineage>
        <taxon>Bacteria</taxon>
        <taxon>Bacillati</taxon>
        <taxon>Actinomycetota</taxon>
        <taxon>Actinomycetes</taxon>
        <taxon>Cryptosporangiales</taxon>
        <taxon>Cryptosporangiaceae</taxon>
        <taxon>Cryptosporangium</taxon>
    </lineage>
</organism>
<sequence length="195" mass="21306">MTAGRKRSEESRSAILTGAVELVREIGYGRLTIEGIAARAGVGKQTIYRWWPSRADVLFEALATHADLEISADDHGSYRADLRAFLSESFALAEASGVAEILRPLMAEAQLDPAFGDRFRDAFLTRRRAALRRVLDRAAERGDLPAQPPPDLVIDVVFGVLWYRVLATREPLVPTLADELTELLAPAASPAPGAR</sequence>
<dbReference type="AlphaFoldDB" id="A0A545AQF7"/>
<dbReference type="OrthoDB" id="9796019at2"/>
<keyword evidence="7" id="KW-1185">Reference proteome</keyword>
<feature type="domain" description="HTH tetR-type" evidence="5">
    <location>
        <begin position="9"/>
        <end position="69"/>
    </location>
</feature>
<dbReference type="PANTHER" id="PTHR30055:SF148">
    <property type="entry name" value="TETR-FAMILY TRANSCRIPTIONAL REGULATOR"/>
    <property type="match status" value="1"/>
</dbReference>
<dbReference type="SUPFAM" id="SSF48498">
    <property type="entry name" value="Tetracyclin repressor-like, C-terminal domain"/>
    <property type="match status" value="1"/>
</dbReference>
<reference evidence="6 7" key="1">
    <citation type="submission" date="2019-07" db="EMBL/GenBank/DDBJ databases">
        <title>Cryptosporangium phraense sp. nov., isolated from plant litter.</title>
        <authorList>
            <person name="Suriyachadkun C."/>
        </authorList>
    </citation>
    <scope>NUCLEOTIDE SEQUENCE [LARGE SCALE GENOMIC DNA]</scope>
    <source>
        <strain evidence="6 7">A-T 5661</strain>
    </source>
</reference>
<feature type="DNA-binding region" description="H-T-H motif" evidence="4">
    <location>
        <begin position="32"/>
        <end position="51"/>
    </location>
</feature>
<dbReference type="PRINTS" id="PR00455">
    <property type="entry name" value="HTHTETR"/>
</dbReference>
<dbReference type="PANTHER" id="PTHR30055">
    <property type="entry name" value="HTH-TYPE TRANSCRIPTIONAL REGULATOR RUTR"/>
    <property type="match status" value="1"/>
</dbReference>
<dbReference type="PROSITE" id="PS50977">
    <property type="entry name" value="HTH_TETR_2"/>
    <property type="match status" value="1"/>
</dbReference>
<evidence type="ECO:0000256" key="1">
    <source>
        <dbReference type="ARBA" id="ARBA00023015"/>
    </source>
</evidence>
<dbReference type="RefSeq" id="WP_142705863.1">
    <property type="nucleotide sequence ID" value="NZ_VIRS01000012.1"/>
</dbReference>
<dbReference type="Pfam" id="PF00440">
    <property type="entry name" value="TetR_N"/>
    <property type="match status" value="1"/>
</dbReference>
<proteinExistence type="predicted"/>
<keyword evidence="1" id="KW-0805">Transcription regulation</keyword>
<dbReference type="InterPro" id="IPR036271">
    <property type="entry name" value="Tet_transcr_reg_TetR-rel_C_sf"/>
</dbReference>
<dbReference type="GO" id="GO:0003700">
    <property type="term" value="F:DNA-binding transcription factor activity"/>
    <property type="evidence" value="ECO:0007669"/>
    <property type="project" value="TreeGrafter"/>
</dbReference>
<accession>A0A545AQF7</accession>
<dbReference type="Gene3D" id="1.10.357.10">
    <property type="entry name" value="Tetracycline Repressor, domain 2"/>
    <property type="match status" value="1"/>
</dbReference>
<keyword evidence="2 4" id="KW-0238">DNA-binding</keyword>
<dbReference type="InterPro" id="IPR001647">
    <property type="entry name" value="HTH_TetR"/>
</dbReference>
<name>A0A545AQF7_9ACTN</name>
<dbReference type="SUPFAM" id="SSF46689">
    <property type="entry name" value="Homeodomain-like"/>
    <property type="match status" value="1"/>
</dbReference>
<evidence type="ECO:0000256" key="2">
    <source>
        <dbReference type="ARBA" id="ARBA00023125"/>
    </source>
</evidence>
<dbReference type="InterPro" id="IPR009057">
    <property type="entry name" value="Homeodomain-like_sf"/>
</dbReference>
<dbReference type="Pfam" id="PF16859">
    <property type="entry name" value="TetR_C_11"/>
    <property type="match status" value="1"/>
</dbReference>
<dbReference type="InterPro" id="IPR011075">
    <property type="entry name" value="TetR_C"/>
</dbReference>
<protein>
    <submittedName>
        <fullName evidence="6">TetR/AcrR family transcriptional regulator</fullName>
    </submittedName>
</protein>